<reference evidence="2" key="1">
    <citation type="submission" date="2016-10" db="EMBL/GenBank/DDBJ databases">
        <authorList>
            <person name="Varghese N."/>
            <person name="Submissions S."/>
        </authorList>
    </citation>
    <scope>NUCLEOTIDE SEQUENCE [LARGE SCALE GENOMIC DNA]</scope>
    <source>
        <strain evidence="2">DSM 26348</strain>
    </source>
</reference>
<sequence length="87" mass="9679">MNESPMKLYIIKEVHVKNVTSSEEIEMSIWITRNLDPNITPDPSSDVLATRICGPTVIQVAESVATRLHEGLEKLGILVEEVESCDD</sequence>
<dbReference type="STRING" id="1576369.SAMN05421753_117124"/>
<gene>
    <name evidence="1" type="ORF">SAMN05421753_117124</name>
</gene>
<name>A0A1I3Q2E5_9PLAN</name>
<proteinExistence type="predicted"/>
<organism evidence="1 2">
    <name type="scientific">Planctomicrobium piriforme</name>
    <dbReference type="NCBI Taxonomy" id="1576369"/>
    <lineage>
        <taxon>Bacteria</taxon>
        <taxon>Pseudomonadati</taxon>
        <taxon>Planctomycetota</taxon>
        <taxon>Planctomycetia</taxon>
        <taxon>Planctomycetales</taxon>
        <taxon>Planctomycetaceae</taxon>
        <taxon>Planctomicrobium</taxon>
    </lineage>
</organism>
<evidence type="ECO:0000313" key="1">
    <source>
        <dbReference type="EMBL" id="SFJ28053.1"/>
    </source>
</evidence>
<dbReference type="EMBL" id="FOQD01000017">
    <property type="protein sequence ID" value="SFJ28053.1"/>
    <property type="molecule type" value="Genomic_DNA"/>
</dbReference>
<evidence type="ECO:0000313" key="2">
    <source>
        <dbReference type="Proteomes" id="UP000199518"/>
    </source>
</evidence>
<dbReference type="Proteomes" id="UP000199518">
    <property type="component" value="Unassembled WGS sequence"/>
</dbReference>
<keyword evidence="2" id="KW-1185">Reference proteome</keyword>
<dbReference type="AlphaFoldDB" id="A0A1I3Q2E5"/>
<protein>
    <submittedName>
        <fullName evidence="1">Uncharacterized protein</fullName>
    </submittedName>
</protein>
<accession>A0A1I3Q2E5</accession>